<accession>A0ABZ2ZHF2</accession>
<proteinExistence type="predicted"/>
<name>A0ABZ2ZHF2_9BACI</name>
<dbReference type="EMBL" id="CP151651">
    <property type="protein sequence ID" value="WZP07195.1"/>
    <property type="molecule type" value="Genomic_DNA"/>
</dbReference>
<dbReference type="Proteomes" id="UP001472074">
    <property type="component" value="Chromosome"/>
</dbReference>
<keyword evidence="2" id="KW-1185">Reference proteome</keyword>
<evidence type="ECO:0000313" key="2">
    <source>
        <dbReference type="Proteomes" id="UP001472074"/>
    </source>
</evidence>
<protein>
    <submittedName>
        <fullName evidence="1">Uncharacterized protein</fullName>
    </submittedName>
</protein>
<sequence length="104" mass="12386">MEAYKLKSTDMMGFPINSEYYLNLDQALKKFDEKIEEYRINQYLANKEDAEEHNISSESISINDNPPNYIKSALVCLWYKCSYEYDEWDITVEHLELEKIELEG</sequence>
<reference evidence="1 2" key="1">
    <citation type="submission" date="2024-04" db="EMBL/GenBank/DDBJ databases">
        <title>Screening of coral probiotics and analysis of their probiotic properties.</title>
        <authorList>
            <person name="Wang S."/>
        </authorList>
    </citation>
    <scope>NUCLEOTIDE SEQUENCE [LARGE SCALE GENOMIC DNA]</scope>
    <source>
        <strain evidence="1 2">GXU-Z9</strain>
    </source>
</reference>
<dbReference type="RefSeq" id="WP_342025744.1">
    <property type="nucleotide sequence ID" value="NZ_CP151651.1"/>
</dbReference>
<organism evidence="1 2">
    <name type="scientific">Cytobacillus pseudoceanisediminis</name>
    <dbReference type="NCBI Taxonomy" id="3051614"/>
    <lineage>
        <taxon>Bacteria</taxon>
        <taxon>Bacillati</taxon>
        <taxon>Bacillota</taxon>
        <taxon>Bacilli</taxon>
        <taxon>Bacillales</taxon>
        <taxon>Bacillaceae</taxon>
        <taxon>Cytobacillus</taxon>
    </lineage>
</organism>
<gene>
    <name evidence="1" type="ORF">AADC60_24595</name>
</gene>
<evidence type="ECO:0000313" key="1">
    <source>
        <dbReference type="EMBL" id="WZP07195.1"/>
    </source>
</evidence>